<dbReference type="InterPro" id="IPR032466">
    <property type="entry name" value="Metal_Hydrolase"/>
</dbReference>
<protein>
    <recommendedName>
        <fullName evidence="2">Amidohydrolase-related domain-containing protein</fullName>
    </recommendedName>
</protein>
<dbReference type="GO" id="GO:0016787">
    <property type="term" value="F:hydrolase activity"/>
    <property type="evidence" value="ECO:0007669"/>
    <property type="project" value="InterPro"/>
</dbReference>
<name>A0A1H2BNS1_9BRAD</name>
<evidence type="ECO:0000313" key="4">
    <source>
        <dbReference type="Proteomes" id="UP000243904"/>
    </source>
</evidence>
<dbReference type="SUPFAM" id="SSF51556">
    <property type="entry name" value="Metallo-dependent hydrolases"/>
    <property type="match status" value="1"/>
</dbReference>
<sequence length="413" mass="47597">MNVQGKIGPQYAPVQQIDVHTDTRDILAHARRNALKRGLQDWFVCDIDAHHVETVSWKEIVTYIEDPVVRDNAMRFQAERIGAPPYGLNGDLGLRYQSVGGRIPHQDGQGEVVKETDVHRDVILTRRAMDSLGIDNMVVFPTPMLFLGMHPQPEMEVWLAGAYNRWLIDRILSGDDRIKSLIYLPFNTPQEAERTVEQLGDKKGVIGFCVTSTRNKPVHHNDYMRLYSMIEERGKPLAFHAGYHWQDPSLATVNRFLGMHALGFAWCNMVHMTNWVLNGIPERFPKLKTLWVESGLAWVPFLMQRLDDQYLMRPSEAPQLKRMPSEYMNHNCFYTTQPMETTHPKALETTLEMIKAETQLMFSSDWPHFDFDLPQEICDLPFLTEQAKRNILGLNAARIFNLDPTPVKKLMVD</sequence>
<dbReference type="PANTHER" id="PTHR21240:SF28">
    <property type="entry name" value="ISO-OROTATE DECARBOXYLASE (EUROFUNG)"/>
    <property type="match status" value="1"/>
</dbReference>
<keyword evidence="1" id="KW-0456">Lyase</keyword>
<dbReference type="AlphaFoldDB" id="A0A1H2BNS1"/>
<dbReference type="GO" id="GO:0016831">
    <property type="term" value="F:carboxy-lyase activity"/>
    <property type="evidence" value="ECO:0007669"/>
    <property type="project" value="InterPro"/>
</dbReference>
<dbReference type="RefSeq" id="WP_146690812.1">
    <property type="nucleotide sequence ID" value="NZ_LT629750.1"/>
</dbReference>
<gene>
    <name evidence="3" type="ORF">SAMN05444158_7380</name>
</gene>
<keyword evidence="4" id="KW-1185">Reference proteome</keyword>
<dbReference type="InterPro" id="IPR006680">
    <property type="entry name" value="Amidohydro-rel"/>
</dbReference>
<evidence type="ECO:0000313" key="3">
    <source>
        <dbReference type="EMBL" id="SDT59828.1"/>
    </source>
</evidence>
<dbReference type="Pfam" id="PF04909">
    <property type="entry name" value="Amidohydro_2"/>
    <property type="match status" value="1"/>
</dbReference>
<dbReference type="Gene3D" id="3.20.20.140">
    <property type="entry name" value="Metal-dependent hydrolases"/>
    <property type="match status" value="1"/>
</dbReference>
<dbReference type="GO" id="GO:0005737">
    <property type="term" value="C:cytoplasm"/>
    <property type="evidence" value="ECO:0007669"/>
    <property type="project" value="TreeGrafter"/>
</dbReference>
<evidence type="ECO:0000256" key="1">
    <source>
        <dbReference type="ARBA" id="ARBA00023239"/>
    </source>
</evidence>
<dbReference type="InterPro" id="IPR032465">
    <property type="entry name" value="ACMSD"/>
</dbReference>
<evidence type="ECO:0000259" key="2">
    <source>
        <dbReference type="Pfam" id="PF04909"/>
    </source>
</evidence>
<proteinExistence type="predicted"/>
<organism evidence="3 4">
    <name type="scientific">Bradyrhizobium canariense</name>
    <dbReference type="NCBI Taxonomy" id="255045"/>
    <lineage>
        <taxon>Bacteria</taxon>
        <taxon>Pseudomonadati</taxon>
        <taxon>Pseudomonadota</taxon>
        <taxon>Alphaproteobacteria</taxon>
        <taxon>Hyphomicrobiales</taxon>
        <taxon>Nitrobacteraceae</taxon>
        <taxon>Bradyrhizobium</taxon>
    </lineage>
</organism>
<accession>A0A1H2BNS1</accession>
<reference evidence="4" key="1">
    <citation type="submission" date="2016-10" db="EMBL/GenBank/DDBJ databases">
        <authorList>
            <person name="Varghese N."/>
            <person name="Submissions S."/>
        </authorList>
    </citation>
    <scope>NUCLEOTIDE SEQUENCE [LARGE SCALE GENOMIC DNA]</scope>
    <source>
        <strain evidence="4">GAS369</strain>
    </source>
</reference>
<feature type="domain" description="Amidohydrolase-related" evidence="2">
    <location>
        <begin position="127"/>
        <end position="402"/>
    </location>
</feature>
<dbReference type="GO" id="GO:0019748">
    <property type="term" value="P:secondary metabolic process"/>
    <property type="evidence" value="ECO:0007669"/>
    <property type="project" value="TreeGrafter"/>
</dbReference>
<dbReference type="Proteomes" id="UP000243904">
    <property type="component" value="Chromosome I"/>
</dbReference>
<dbReference type="PANTHER" id="PTHR21240">
    <property type="entry name" value="2-AMINO-3-CARBOXYLMUCONATE-6-SEMIALDEHYDE DECARBOXYLASE"/>
    <property type="match status" value="1"/>
</dbReference>
<dbReference type="EMBL" id="LT629750">
    <property type="protein sequence ID" value="SDT59828.1"/>
    <property type="molecule type" value="Genomic_DNA"/>
</dbReference>